<name>A0AAV4TF28_9ARAC</name>
<evidence type="ECO:0000256" key="1">
    <source>
        <dbReference type="SAM" id="Phobius"/>
    </source>
</evidence>
<keyword evidence="1" id="KW-0812">Transmembrane</keyword>
<gene>
    <name evidence="2" type="ORF">CDAR_390841</name>
</gene>
<evidence type="ECO:0000313" key="2">
    <source>
        <dbReference type="EMBL" id="GIY43467.1"/>
    </source>
</evidence>
<comment type="caution">
    <text evidence="2">The sequence shown here is derived from an EMBL/GenBank/DDBJ whole genome shotgun (WGS) entry which is preliminary data.</text>
</comment>
<reference evidence="2 3" key="1">
    <citation type="submission" date="2021-06" db="EMBL/GenBank/DDBJ databases">
        <title>Caerostris darwini draft genome.</title>
        <authorList>
            <person name="Kono N."/>
            <person name="Arakawa K."/>
        </authorList>
    </citation>
    <scope>NUCLEOTIDE SEQUENCE [LARGE SCALE GENOMIC DNA]</scope>
</reference>
<accession>A0AAV4TF28</accession>
<dbReference type="AlphaFoldDB" id="A0AAV4TF28"/>
<dbReference type="EMBL" id="BPLQ01009358">
    <property type="protein sequence ID" value="GIY43467.1"/>
    <property type="molecule type" value="Genomic_DNA"/>
</dbReference>
<sequence>MRGAAADNYVHVPLFACPNVLAVYYLVDGNFSWVLVIRMYGSMGKGRFGKGSIGVCVLFSGWFERINHVLSTNPPRSLFFFFQASHPMSSPFVYFSRKNCSFGSHGNFVWKLLPFLETLCWRDLTWDCIVYLPIGSGILFRYRGRSNRGKIQDFKVYVPQTYTNIP</sequence>
<feature type="transmembrane region" description="Helical" evidence="1">
    <location>
        <begin position="20"/>
        <end position="40"/>
    </location>
</feature>
<organism evidence="2 3">
    <name type="scientific">Caerostris darwini</name>
    <dbReference type="NCBI Taxonomy" id="1538125"/>
    <lineage>
        <taxon>Eukaryota</taxon>
        <taxon>Metazoa</taxon>
        <taxon>Ecdysozoa</taxon>
        <taxon>Arthropoda</taxon>
        <taxon>Chelicerata</taxon>
        <taxon>Arachnida</taxon>
        <taxon>Araneae</taxon>
        <taxon>Araneomorphae</taxon>
        <taxon>Entelegynae</taxon>
        <taxon>Araneoidea</taxon>
        <taxon>Araneidae</taxon>
        <taxon>Caerostris</taxon>
    </lineage>
</organism>
<evidence type="ECO:0000313" key="3">
    <source>
        <dbReference type="Proteomes" id="UP001054837"/>
    </source>
</evidence>
<keyword evidence="1" id="KW-0472">Membrane</keyword>
<keyword evidence="3" id="KW-1185">Reference proteome</keyword>
<proteinExistence type="predicted"/>
<dbReference type="Proteomes" id="UP001054837">
    <property type="component" value="Unassembled WGS sequence"/>
</dbReference>
<protein>
    <submittedName>
        <fullName evidence="2">Uncharacterized protein</fullName>
    </submittedName>
</protein>
<keyword evidence="1" id="KW-1133">Transmembrane helix</keyword>